<sequence>MQWIICADLRGKLESPPTSRIQFSFRENIWVDGLARAMKEALARLCGLELPRIRGTRYFHMARHDSMGSPMDLSPHPELKYHMAQKDEITKIIAAERKTLRRENAKKDYSISRLREQIATLKETIKTQEDQLAALEGEGEGKTSKGMATPM</sequence>
<accession>A0AAD8TH49</accession>
<dbReference type="EMBL" id="JAUUTY010000002">
    <property type="protein sequence ID" value="KAK1681521.1"/>
    <property type="molecule type" value="Genomic_DNA"/>
</dbReference>
<evidence type="ECO:0000313" key="3">
    <source>
        <dbReference type="Proteomes" id="UP001231189"/>
    </source>
</evidence>
<feature type="coiled-coil region" evidence="1">
    <location>
        <begin position="111"/>
        <end position="138"/>
    </location>
</feature>
<comment type="caution">
    <text evidence="2">The sequence shown here is derived from an EMBL/GenBank/DDBJ whole genome shotgun (WGS) entry which is preliminary data.</text>
</comment>
<keyword evidence="1" id="KW-0175">Coiled coil</keyword>
<gene>
    <name evidence="2" type="ORF">QYE76_042369</name>
</gene>
<name>A0AAD8TH49_LOLMU</name>
<protein>
    <submittedName>
        <fullName evidence="2">Uncharacterized protein</fullName>
    </submittedName>
</protein>
<evidence type="ECO:0000256" key="1">
    <source>
        <dbReference type="SAM" id="Coils"/>
    </source>
</evidence>
<reference evidence="2" key="1">
    <citation type="submission" date="2023-07" db="EMBL/GenBank/DDBJ databases">
        <title>A chromosome-level genome assembly of Lolium multiflorum.</title>
        <authorList>
            <person name="Chen Y."/>
            <person name="Copetti D."/>
            <person name="Kolliker R."/>
            <person name="Studer B."/>
        </authorList>
    </citation>
    <scope>NUCLEOTIDE SEQUENCE</scope>
    <source>
        <strain evidence="2">02402/16</strain>
        <tissue evidence="2">Leaf</tissue>
    </source>
</reference>
<evidence type="ECO:0000313" key="2">
    <source>
        <dbReference type="EMBL" id="KAK1681521.1"/>
    </source>
</evidence>
<organism evidence="2 3">
    <name type="scientific">Lolium multiflorum</name>
    <name type="common">Italian ryegrass</name>
    <name type="synonym">Lolium perenne subsp. multiflorum</name>
    <dbReference type="NCBI Taxonomy" id="4521"/>
    <lineage>
        <taxon>Eukaryota</taxon>
        <taxon>Viridiplantae</taxon>
        <taxon>Streptophyta</taxon>
        <taxon>Embryophyta</taxon>
        <taxon>Tracheophyta</taxon>
        <taxon>Spermatophyta</taxon>
        <taxon>Magnoliopsida</taxon>
        <taxon>Liliopsida</taxon>
        <taxon>Poales</taxon>
        <taxon>Poaceae</taxon>
        <taxon>BOP clade</taxon>
        <taxon>Pooideae</taxon>
        <taxon>Poodae</taxon>
        <taxon>Poeae</taxon>
        <taxon>Poeae Chloroplast Group 2 (Poeae type)</taxon>
        <taxon>Loliodinae</taxon>
        <taxon>Loliinae</taxon>
        <taxon>Lolium</taxon>
    </lineage>
</organism>
<dbReference type="AlphaFoldDB" id="A0AAD8TH49"/>
<proteinExistence type="predicted"/>
<keyword evidence="3" id="KW-1185">Reference proteome</keyword>
<dbReference type="Proteomes" id="UP001231189">
    <property type="component" value="Unassembled WGS sequence"/>
</dbReference>